<dbReference type="InterPro" id="IPR004812">
    <property type="entry name" value="Efflux_drug-R_Bcr/CmlA"/>
</dbReference>
<dbReference type="Proteomes" id="UP001518872">
    <property type="component" value="Unassembled WGS sequence"/>
</dbReference>
<dbReference type="PANTHER" id="PTHR23502:SF132">
    <property type="entry name" value="POLYAMINE TRANSPORTER 2-RELATED"/>
    <property type="match status" value="1"/>
</dbReference>
<comment type="similarity">
    <text evidence="2">Belongs to the major facilitator superfamily. Bcr/CmlA family.</text>
</comment>
<evidence type="ECO:0000256" key="5">
    <source>
        <dbReference type="ARBA" id="ARBA00022692"/>
    </source>
</evidence>
<keyword evidence="11" id="KW-1185">Reference proteome</keyword>
<dbReference type="Pfam" id="PF07690">
    <property type="entry name" value="MFS_1"/>
    <property type="match status" value="1"/>
</dbReference>
<dbReference type="RefSeq" id="WP_204924086.1">
    <property type="nucleotide sequence ID" value="NZ_JAFEUC010000002.1"/>
</dbReference>
<feature type="transmembrane region" description="Helical" evidence="8">
    <location>
        <begin position="147"/>
        <end position="169"/>
    </location>
</feature>
<feature type="transmembrane region" description="Helical" evidence="8">
    <location>
        <begin position="388"/>
        <end position="406"/>
    </location>
</feature>
<feature type="transmembrane region" description="Helical" evidence="8">
    <location>
        <begin position="359"/>
        <end position="382"/>
    </location>
</feature>
<protein>
    <submittedName>
        <fullName evidence="10">Bcr/CflA family efflux MFS transporter</fullName>
    </submittedName>
</protein>
<dbReference type="PANTHER" id="PTHR23502">
    <property type="entry name" value="MAJOR FACILITATOR SUPERFAMILY"/>
    <property type="match status" value="1"/>
</dbReference>
<comment type="subcellular location">
    <subcellularLocation>
        <location evidence="1">Cell membrane</location>
        <topology evidence="1">Multi-pass membrane protein</topology>
    </subcellularLocation>
</comment>
<name>A0ABS2IRU0_9ACTN</name>
<accession>A0ABS2IRU0</accession>
<evidence type="ECO:0000256" key="6">
    <source>
        <dbReference type="ARBA" id="ARBA00022989"/>
    </source>
</evidence>
<evidence type="ECO:0000313" key="11">
    <source>
        <dbReference type="Proteomes" id="UP001518872"/>
    </source>
</evidence>
<evidence type="ECO:0000256" key="8">
    <source>
        <dbReference type="SAM" id="Phobius"/>
    </source>
</evidence>
<evidence type="ECO:0000256" key="2">
    <source>
        <dbReference type="ARBA" id="ARBA00006236"/>
    </source>
</evidence>
<evidence type="ECO:0000256" key="1">
    <source>
        <dbReference type="ARBA" id="ARBA00004651"/>
    </source>
</evidence>
<keyword evidence="4" id="KW-1003">Cell membrane</keyword>
<evidence type="ECO:0000313" key="10">
    <source>
        <dbReference type="EMBL" id="MBM7076053.1"/>
    </source>
</evidence>
<gene>
    <name evidence="10" type="ORF">JQX11_06795</name>
</gene>
<feature type="transmembrane region" description="Helical" evidence="8">
    <location>
        <begin position="89"/>
        <end position="108"/>
    </location>
</feature>
<feature type="transmembrane region" description="Helical" evidence="8">
    <location>
        <begin position="263"/>
        <end position="284"/>
    </location>
</feature>
<dbReference type="SUPFAM" id="SSF103473">
    <property type="entry name" value="MFS general substrate transporter"/>
    <property type="match status" value="1"/>
</dbReference>
<dbReference type="NCBIfam" id="TIGR00710">
    <property type="entry name" value="efflux_Bcr_CflA"/>
    <property type="match status" value="1"/>
</dbReference>
<feature type="transmembrane region" description="Helical" evidence="8">
    <location>
        <begin position="114"/>
        <end position="135"/>
    </location>
</feature>
<keyword evidence="5 8" id="KW-0812">Transmembrane</keyword>
<sequence length="421" mass="42441">MTPAQVKTPSGSHRPGRVAGRPSMAALVLLTGVGPFATDAYIAALPELRRSLDTSATMAQLTLTAFIIGVAAGQLLLGPVSDSRGRRGIVLVSTVSFALLSLLCAAAPTAGVLVLARLGQGIAAGTGVALGRAMVTDAWQGGQAAARFGSIASVTFLGPVLAPAVGGVILDHGTWRTVFLALTGLGAAMAVAALVGLPETLPTHRRHDGGPRAALARMAGLLRDRTVLTNLIVLCLAIAGFFTYIGGSAFVFQTAYRVDESRYTLIFATNAAGMAAAGLLFRVLVRRLGAGRLRAAGLAASTVATLVLLVVALVDRRAGGPLAVPWTLLAVVVAGMGLTLPASTALAQEAGRRSAGTTAALQGGLGFLAGALVTPLTGLLGYATLLPMASAMAVFFVAACVVLVLLTRPGASFQALHSPGG</sequence>
<dbReference type="Gene3D" id="1.20.1720.10">
    <property type="entry name" value="Multidrug resistance protein D"/>
    <property type="match status" value="1"/>
</dbReference>
<keyword evidence="7 8" id="KW-0472">Membrane</keyword>
<keyword evidence="6 8" id="KW-1133">Transmembrane helix</keyword>
<feature type="transmembrane region" description="Helical" evidence="8">
    <location>
        <begin position="227"/>
        <end position="251"/>
    </location>
</feature>
<feature type="transmembrane region" description="Helical" evidence="8">
    <location>
        <begin position="326"/>
        <end position="347"/>
    </location>
</feature>
<feature type="transmembrane region" description="Helical" evidence="8">
    <location>
        <begin position="175"/>
        <end position="197"/>
    </location>
</feature>
<dbReference type="PROSITE" id="PS50850">
    <property type="entry name" value="MFS"/>
    <property type="match status" value="1"/>
</dbReference>
<evidence type="ECO:0000256" key="3">
    <source>
        <dbReference type="ARBA" id="ARBA00022448"/>
    </source>
</evidence>
<dbReference type="EMBL" id="JAFEUC010000002">
    <property type="protein sequence ID" value="MBM7076053.1"/>
    <property type="molecule type" value="Genomic_DNA"/>
</dbReference>
<dbReference type="InterPro" id="IPR036259">
    <property type="entry name" value="MFS_trans_sf"/>
</dbReference>
<evidence type="ECO:0000256" key="7">
    <source>
        <dbReference type="ARBA" id="ARBA00023136"/>
    </source>
</evidence>
<proteinExistence type="inferred from homology"/>
<feature type="domain" description="Major facilitator superfamily (MFS) profile" evidence="9">
    <location>
        <begin position="23"/>
        <end position="408"/>
    </location>
</feature>
<evidence type="ECO:0000256" key="4">
    <source>
        <dbReference type="ARBA" id="ARBA00022475"/>
    </source>
</evidence>
<evidence type="ECO:0000259" key="9">
    <source>
        <dbReference type="PROSITE" id="PS50850"/>
    </source>
</evidence>
<dbReference type="InterPro" id="IPR020846">
    <property type="entry name" value="MFS_dom"/>
</dbReference>
<feature type="transmembrane region" description="Helical" evidence="8">
    <location>
        <begin position="56"/>
        <end position="77"/>
    </location>
</feature>
<feature type="transmembrane region" description="Helical" evidence="8">
    <location>
        <begin position="24"/>
        <end position="44"/>
    </location>
</feature>
<feature type="transmembrane region" description="Helical" evidence="8">
    <location>
        <begin position="296"/>
        <end position="314"/>
    </location>
</feature>
<dbReference type="InterPro" id="IPR011701">
    <property type="entry name" value="MFS"/>
</dbReference>
<comment type="caution">
    <text evidence="10">The sequence shown here is derived from an EMBL/GenBank/DDBJ whole genome shotgun (WGS) entry which is preliminary data.</text>
</comment>
<keyword evidence="3" id="KW-0813">Transport</keyword>
<organism evidence="10 11">
    <name type="scientific">Micromonospora humida</name>
    <dbReference type="NCBI Taxonomy" id="2809018"/>
    <lineage>
        <taxon>Bacteria</taxon>
        <taxon>Bacillati</taxon>
        <taxon>Actinomycetota</taxon>
        <taxon>Actinomycetes</taxon>
        <taxon>Micromonosporales</taxon>
        <taxon>Micromonosporaceae</taxon>
        <taxon>Micromonospora</taxon>
    </lineage>
</organism>
<reference evidence="10 11" key="1">
    <citation type="submission" date="2021-02" db="EMBL/GenBank/DDBJ databases">
        <authorList>
            <person name="Ra J.-S."/>
        </authorList>
    </citation>
    <scope>NUCLEOTIDE SEQUENCE [LARGE SCALE GENOMIC DNA]</scope>
    <source>
        <strain evidence="10 11">MMS20-R1-14</strain>
    </source>
</reference>